<keyword evidence="12" id="KW-1185">Reference proteome</keyword>
<keyword evidence="9" id="KW-0732">Signal</keyword>
<reference evidence="11" key="1">
    <citation type="journal article" date="2020" name="Stud. Mycol.">
        <title>101 Dothideomycetes genomes: a test case for predicting lifestyles and emergence of pathogens.</title>
        <authorList>
            <person name="Haridas S."/>
            <person name="Albert R."/>
            <person name="Binder M."/>
            <person name="Bloem J."/>
            <person name="Labutti K."/>
            <person name="Salamov A."/>
            <person name="Andreopoulos B."/>
            <person name="Baker S."/>
            <person name="Barry K."/>
            <person name="Bills G."/>
            <person name="Bluhm B."/>
            <person name="Cannon C."/>
            <person name="Castanera R."/>
            <person name="Culley D."/>
            <person name="Daum C."/>
            <person name="Ezra D."/>
            <person name="Gonzalez J."/>
            <person name="Henrissat B."/>
            <person name="Kuo A."/>
            <person name="Liang C."/>
            <person name="Lipzen A."/>
            <person name="Lutzoni F."/>
            <person name="Magnuson J."/>
            <person name="Mondo S."/>
            <person name="Nolan M."/>
            <person name="Ohm R."/>
            <person name="Pangilinan J."/>
            <person name="Park H.-J."/>
            <person name="Ramirez L."/>
            <person name="Alfaro M."/>
            <person name="Sun H."/>
            <person name="Tritt A."/>
            <person name="Yoshinaga Y."/>
            <person name="Zwiers L.-H."/>
            <person name="Turgeon B."/>
            <person name="Goodwin S."/>
            <person name="Spatafora J."/>
            <person name="Crous P."/>
            <person name="Grigoriev I."/>
        </authorList>
    </citation>
    <scope>NUCLEOTIDE SEQUENCE</scope>
    <source>
        <strain evidence="11">CBS 133067</strain>
    </source>
</reference>
<feature type="transmembrane region" description="Helical" evidence="8">
    <location>
        <begin position="60"/>
        <end position="84"/>
    </location>
</feature>
<dbReference type="GO" id="GO:0016020">
    <property type="term" value="C:membrane"/>
    <property type="evidence" value="ECO:0007669"/>
    <property type="project" value="UniProtKB-SubCell"/>
</dbReference>
<dbReference type="CDD" id="cd08760">
    <property type="entry name" value="Cyt_b561_FRRS1_like"/>
    <property type="match status" value="1"/>
</dbReference>
<dbReference type="Pfam" id="PF03188">
    <property type="entry name" value="Cytochrom_B561"/>
    <property type="match status" value="1"/>
</dbReference>
<evidence type="ECO:0000259" key="10">
    <source>
        <dbReference type="PROSITE" id="PS50939"/>
    </source>
</evidence>
<evidence type="ECO:0000256" key="4">
    <source>
        <dbReference type="ARBA" id="ARBA00022982"/>
    </source>
</evidence>
<evidence type="ECO:0000256" key="7">
    <source>
        <dbReference type="SAM" id="MobiDB-lite"/>
    </source>
</evidence>
<dbReference type="PANTHER" id="PTHR47797">
    <property type="entry name" value="DEHYDROGENASE, PUTATIVE (AFU_ORTHOLOGUE AFUA_8G05805)-RELATED"/>
    <property type="match status" value="1"/>
</dbReference>
<feature type="domain" description="Cytochrome b561" evidence="10">
    <location>
        <begin position="26"/>
        <end position="225"/>
    </location>
</feature>
<comment type="caution">
    <text evidence="11">The sequence shown here is derived from an EMBL/GenBank/DDBJ whole genome shotgun (WGS) entry which is preliminary data.</text>
</comment>
<dbReference type="InterPro" id="IPR006593">
    <property type="entry name" value="Cyt_b561/ferric_Rdtase_TM"/>
</dbReference>
<sequence>MSSLHILTTSASLLAFALLTEANRKDGYRNGAESQTTSAVQPGQAREVLPAEMNKRQSVVWAHGLMMAIAFIVLLPCGAMLVYLPKFKGRVWLHAGWQLFTYAILLAGMGLGVWLTEVKDYWEVQNGHPSIGVFVVGALLLQPLTGLIHYWQWERNHPALRSASISGEVHRWWGRIIVILGIVNGGLGMHLAGIKTGRVITYSVLAGFFSLSWLGVVVGTHFYCARRAGVARPEQSSTTGTQRVRSEGEQHFRTASTTKRNDSSDTD</sequence>
<feature type="transmembrane region" description="Helical" evidence="8">
    <location>
        <begin position="91"/>
        <end position="111"/>
    </location>
</feature>
<feature type="region of interest" description="Disordered" evidence="7">
    <location>
        <begin position="234"/>
        <end position="267"/>
    </location>
</feature>
<evidence type="ECO:0000256" key="1">
    <source>
        <dbReference type="ARBA" id="ARBA00004370"/>
    </source>
</evidence>
<evidence type="ECO:0000256" key="2">
    <source>
        <dbReference type="ARBA" id="ARBA00022448"/>
    </source>
</evidence>
<gene>
    <name evidence="11" type="ORF">NA57DRAFT_50711</name>
</gene>
<dbReference type="PANTHER" id="PTHR47797:SF1">
    <property type="entry name" value="CYTOCHROME B561 DOMAIN-CONTAINING PROTEIN-RELATED"/>
    <property type="match status" value="1"/>
</dbReference>
<keyword evidence="2" id="KW-0813">Transport</keyword>
<feature type="transmembrane region" description="Helical" evidence="8">
    <location>
        <begin position="199"/>
        <end position="224"/>
    </location>
</feature>
<dbReference type="AlphaFoldDB" id="A0A9P4IT89"/>
<evidence type="ECO:0000256" key="9">
    <source>
        <dbReference type="SAM" id="SignalP"/>
    </source>
</evidence>
<feature type="transmembrane region" description="Helical" evidence="8">
    <location>
        <begin position="172"/>
        <end position="193"/>
    </location>
</feature>
<organism evidence="11 12">
    <name type="scientific">Rhizodiscina lignyota</name>
    <dbReference type="NCBI Taxonomy" id="1504668"/>
    <lineage>
        <taxon>Eukaryota</taxon>
        <taxon>Fungi</taxon>
        <taxon>Dikarya</taxon>
        <taxon>Ascomycota</taxon>
        <taxon>Pezizomycotina</taxon>
        <taxon>Dothideomycetes</taxon>
        <taxon>Pleosporomycetidae</taxon>
        <taxon>Aulographales</taxon>
        <taxon>Rhizodiscinaceae</taxon>
        <taxon>Rhizodiscina</taxon>
    </lineage>
</organism>
<dbReference type="PROSITE" id="PS50939">
    <property type="entry name" value="CYTOCHROME_B561"/>
    <property type="match status" value="1"/>
</dbReference>
<evidence type="ECO:0000256" key="8">
    <source>
        <dbReference type="SAM" id="Phobius"/>
    </source>
</evidence>
<dbReference type="OrthoDB" id="19261at2759"/>
<dbReference type="Proteomes" id="UP000799772">
    <property type="component" value="Unassembled WGS sequence"/>
</dbReference>
<evidence type="ECO:0000256" key="3">
    <source>
        <dbReference type="ARBA" id="ARBA00022692"/>
    </source>
</evidence>
<feature type="signal peptide" evidence="9">
    <location>
        <begin position="1"/>
        <end position="22"/>
    </location>
</feature>
<evidence type="ECO:0000256" key="6">
    <source>
        <dbReference type="ARBA" id="ARBA00023136"/>
    </source>
</evidence>
<dbReference type="EMBL" id="ML978121">
    <property type="protein sequence ID" value="KAF2103846.1"/>
    <property type="molecule type" value="Genomic_DNA"/>
</dbReference>
<name>A0A9P4IT89_9PEZI</name>
<feature type="transmembrane region" description="Helical" evidence="8">
    <location>
        <begin position="131"/>
        <end position="151"/>
    </location>
</feature>
<keyword evidence="6 8" id="KW-0472">Membrane</keyword>
<comment type="subcellular location">
    <subcellularLocation>
        <location evidence="1">Membrane</location>
    </subcellularLocation>
</comment>
<dbReference type="SMART" id="SM00665">
    <property type="entry name" value="B561"/>
    <property type="match status" value="1"/>
</dbReference>
<feature type="compositionally biased region" description="Polar residues" evidence="7">
    <location>
        <begin position="234"/>
        <end position="243"/>
    </location>
</feature>
<evidence type="ECO:0000313" key="12">
    <source>
        <dbReference type="Proteomes" id="UP000799772"/>
    </source>
</evidence>
<protein>
    <recommendedName>
        <fullName evidence="10">Cytochrome b561 domain-containing protein</fullName>
    </recommendedName>
</protein>
<proteinExistence type="predicted"/>
<keyword evidence="4" id="KW-0249">Electron transport</keyword>
<keyword evidence="5 8" id="KW-1133">Transmembrane helix</keyword>
<feature type="chain" id="PRO_5040306871" description="Cytochrome b561 domain-containing protein" evidence="9">
    <location>
        <begin position="23"/>
        <end position="267"/>
    </location>
</feature>
<dbReference type="Gene3D" id="1.20.120.1770">
    <property type="match status" value="1"/>
</dbReference>
<evidence type="ECO:0000313" key="11">
    <source>
        <dbReference type="EMBL" id="KAF2103846.1"/>
    </source>
</evidence>
<keyword evidence="3 8" id="KW-0812">Transmembrane</keyword>
<evidence type="ECO:0000256" key="5">
    <source>
        <dbReference type="ARBA" id="ARBA00022989"/>
    </source>
</evidence>
<accession>A0A9P4IT89</accession>